<evidence type="ECO:0000256" key="1">
    <source>
        <dbReference type="SAM" id="MobiDB-lite"/>
    </source>
</evidence>
<feature type="region of interest" description="Disordered" evidence="1">
    <location>
        <begin position="125"/>
        <end position="144"/>
    </location>
</feature>
<gene>
    <name evidence="2" type="ORF">RMAR1173_LOCUS19366</name>
</gene>
<dbReference type="EMBL" id="HBHJ01029253">
    <property type="protein sequence ID" value="CAD9708374.1"/>
    <property type="molecule type" value="Transcribed_RNA"/>
</dbReference>
<organism evidence="2">
    <name type="scientific">Rhizochromulina marina</name>
    <dbReference type="NCBI Taxonomy" id="1034831"/>
    <lineage>
        <taxon>Eukaryota</taxon>
        <taxon>Sar</taxon>
        <taxon>Stramenopiles</taxon>
        <taxon>Ochrophyta</taxon>
        <taxon>Dictyochophyceae</taxon>
        <taxon>Rhizochromulinales</taxon>
        <taxon>Rhizochromulina</taxon>
    </lineage>
</organism>
<protein>
    <recommendedName>
        <fullName evidence="3">F-box domain-containing protein</fullName>
    </recommendedName>
</protein>
<accession>A0A7S2WUG1</accession>
<proteinExistence type="predicted"/>
<reference evidence="2" key="1">
    <citation type="submission" date="2021-01" db="EMBL/GenBank/DDBJ databases">
        <authorList>
            <person name="Corre E."/>
            <person name="Pelletier E."/>
            <person name="Niang G."/>
            <person name="Scheremetjew M."/>
            <person name="Finn R."/>
            <person name="Kale V."/>
            <person name="Holt S."/>
            <person name="Cochrane G."/>
            <person name="Meng A."/>
            <person name="Brown T."/>
            <person name="Cohen L."/>
        </authorList>
    </citation>
    <scope>NUCLEOTIDE SEQUENCE</scope>
    <source>
        <strain evidence="2">CCMP1243</strain>
    </source>
</reference>
<dbReference type="SUPFAM" id="SSF52047">
    <property type="entry name" value="RNI-like"/>
    <property type="match status" value="1"/>
</dbReference>
<dbReference type="AlphaFoldDB" id="A0A7S2WUG1"/>
<dbReference type="Gene3D" id="3.80.10.10">
    <property type="entry name" value="Ribonuclease Inhibitor"/>
    <property type="match status" value="2"/>
</dbReference>
<evidence type="ECO:0000313" key="2">
    <source>
        <dbReference type="EMBL" id="CAD9708374.1"/>
    </source>
</evidence>
<sequence length="410" mass="45978">MEPARRDGPASPEAHAQDPCAKRRRRKDPRRITPAQVLRETDLVLAILVWYTSEQTGAPGHCRRESQEQRGPEQGSGALLEAQLLTRSLRLVCRHWNTILLQHGSIFFHFLHDLHGVLARPASHAKPFPGDSRRSPVSIASPPVQSEAQAPLGLVRLDRLGQRLRVYGRFLRSLHVWATHDVQLACIGANCPSLEDLVLFGARKLHDHVVSEHRQLAPAQRHERTRARITQAGWEALSRGCPRLRSLSMAMRRGCSSAVHFDDASLSLMLQHRTMEYLELPPALSFGAPQTLVPSAAQSCVEESSLSIALVSTLQELRSMWRQLLSNQVTLSSRSLMIIADRCPRLRHLVVHELGTLDQEHLEALARQCPELHLIEFRCEVSKIRWADLQVMRAANPALLITIEAAKASQ</sequence>
<feature type="region of interest" description="Disordered" evidence="1">
    <location>
        <begin position="1"/>
        <end position="34"/>
    </location>
</feature>
<dbReference type="InterPro" id="IPR032675">
    <property type="entry name" value="LRR_dom_sf"/>
</dbReference>
<evidence type="ECO:0008006" key="3">
    <source>
        <dbReference type="Google" id="ProtNLM"/>
    </source>
</evidence>
<name>A0A7S2WUG1_9STRA</name>